<proteinExistence type="predicted"/>
<evidence type="ECO:0000313" key="2">
    <source>
        <dbReference type="EnsemblMetazoa" id="GBRI012933-PA"/>
    </source>
</evidence>
<keyword evidence="3" id="KW-1185">Reference proteome</keyword>
<keyword evidence="1" id="KW-0472">Membrane</keyword>
<keyword evidence="1" id="KW-0812">Transmembrane</keyword>
<feature type="transmembrane region" description="Helical" evidence="1">
    <location>
        <begin position="38"/>
        <end position="58"/>
    </location>
</feature>
<protein>
    <submittedName>
        <fullName evidence="2">Uncharacterized protein</fullName>
    </submittedName>
</protein>
<keyword evidence="1" id="KW-1133">Transmembrane helix</keyword>
<reference evidence="2" key="2">
    <citation type="submission" date="2020-05" db="UniProtKB">
        <authorList>
            <consortium name="EnsemblMetazoa"/>
        </authorList>
    </citation>
    <scope>IDENTIFICATION</scope>
    <source>
        <strain evidence="2">IAEA</strain>
    </source>
</reference>
<accession>A0A1A9WB83</accession>
<evidence type="ECO:0000256" key="1">
    <source>
        <dbReference type="SAM" id="Phobius"/>
    </source>
</evidence>
<reference evidence="3" key="1">
    <citation type="submission" date="2014-03" db="EMBL/GenBank/DDBJ databases">
        <authorList>
            <person name="Aksoy S."/>
            <person name="Warren W."/>
            <person name="Wilson R.K."/>
        </authorList>
    </citation>
    <scope>NUCLEOTIDE SEQUENCE [LARGE SCALE GENOMIC DNA]</scope>
    <source>
        <strain evidence="3">IAEA</strain>
    </source>
</reference>
<organism evidence="2 3">
    <name type="scientific">Glossina brevipalpis</name>
    <dbReference type="NCBI Taxonomy" id="37001"/>
    <lineage>
        <taxon>Eukaryota</taxon>
        <taxon>Metazoa</taxon>
        <taxon>Ecdysozoa</taxon>
        <taxon>Arthropoda</taxon>
        <taxon>Hexapoda</taxon>
        <taxon>Insecta</taxon>
        <taxon>Pterygota</taxon>
        <taxon>Neoptera</taxon>
        <taxon>Endopterygota</taxon>
        <taxon>Diptera</taxon>
        <taxon>Brachycera</taxon>
        <taxon>Muscomorpha</taxon>
        <taxon>Hippoboscoidea</taxon>
        <taxon>Glossinidae</taxon>
        <taxon>Glossina</taxon>
    </lineage>
</organism>
<dbReference type="VEuPathDB" id="VectorBase:GBRI012933"/>
<sequence>MAKWRPAKDCDALALVGIGGGGTSGTLLSSLFEPFLIFSKSVVVLSVVVAVVVVVGGVEASSVVSSGELVGYGGNGGNGRPPAAPGYWRSGISDGAGAVGRFGGCGYAPGNGDIKCGGKCCCNGPGYGICVYLKRTCCLGGKPIGGGRPGPNRTSGGFPKP</sequence>
<dbReference type="Proteomes" id="UP000091820">
    <property type="component" value="Unassembled WGS sequence"/>
</dbReference>
<name>A0A1A9WB83_9MUSC</name>
<evidence type="ECO:0000313" key="3">
    <source>
        <dbReference type="Proteomes" id="UP000091820"/>
    </source>
</evidence>
<feature type="transmembrane region" description="Helical" evidence="1">
    <location>
        <begin position="12"/>
        <end position="32"/>
    </location>
</feature>
<dbReference type="AlphaFoldDB" id="A0A1A9WB83"/>
<dbReference type="EnsemblMetazoa" id="GBRI012933-RA">
    <property type="protein sequence ID" value="GBRI012933-PA"/>
    <property type="gene ID" value="GBRI012933"/>
</dbReference>